<dbReference type="GO" id="GO:0006520">
    <property type="term" value="P:amino acid metabolic process"/>
    <property type="evidence" value="ECO:0007669"/>
    <property type="project" value="TreeGrafter"/>
</dbReference>
<proteinExistence type="inferred from homology"/>
<keyword evidence="8" id="KW-1185">Reference proteome</keyword>
<evidence type="ECO:0000313" key="7">
    <source>
        <dbReference type="EMBL" id="KAF9732827.1"/>
    </source>
</evidence>
<dbReference type="Proteomes" id="UP000756921">
    <property type="component" value="Unassembled WGS sequence"/>
</dbReference>
<dbReference type="InterPro" id="IPR015421">
    <property type="entry name" value="PyrdxlP-dep_Trfase_major"/>
</dbReference>
<comment type="cofactor">
    <cofactor evidence="1">
        <name>pyridoxal 5'-phosphate</name>
        <dbReference type="ChEBI" id="CHEBI:597326"/>
    </cofactor>
</comment>
<dbReference type="Gene3D" id="3.40.640.10">
    <property type="entry name" value="Type I PLP-dependent aspartate aminotransferase-like (Major domain)"/>
    <property type="match status" value="1"/>
</dbReference>
<name>A0A9P6GBV3_9PLEO</name>
<reference evidence="7" key="1">
    <citation type="journal article" date="2020" name="Mol. Plant Microbe Interact.">
        <title>Genome Sequence of the Biocontrol Agent Coniothyrium minitans strain Conio (IMI 134523).</title>
        <authorList>
            <person name="Patel D."/>
            <person name="Shittu T.A."/>
            <person name="Baroncelli R."/>
            <person name="Muthumeenakshi S."/>
            <person name="Osborne T.H."/>
            <person name="Janganan T.K."/>
            <person name="Sreenivasaprasad S."/>
        </authorList>
    </citation>
    <scope>NUCLEOTIDE SEQUENCE</scope>
    <source>
        <strain evidence="7">Conio</strain>
    </source>
</reference>
<evidence type="ECO:0000256" key="1">
    <source>
        <dbReference type="ARBA" id="ARBA00001933"/>
    </source>
</evidence>
<feature type="domain" description="Aminotransferase class I/classII large" evidence="6">
    <location>
        <begin position="57"/>
        <end position="416"/>
    </location>
</feature>
<comment type="caution">
    <text evidence="7">The sequence shown here is derived from an EMBL/GenBank/DDBJ whole genome shotgun (WGS) entry which is preliminary data.</text>
</comment>
<dbReference type="OrthoDB" id="7042322at2759"/>
<evidence type="ECO:0000256" key="3">
    <source>
        <dbReference type="ARBA" id="ARBA00022576"/>
    </source>
</evidence>
<dbReference type="GO" id="GO:0008483">
    <property type="term" value="F:transaminase activity"/>
    <property type="evidence" value="ECO:0007669"/>
    <property type="project" value="UniProtKB-KW"/>
</dbReference>
<dbReference type="EMBL" id="WJXW01000010">
    <property type="protein sequence ID" value="KAF9732827.1"/>
    <property type="molecule type" value="Genomic_DNA"/>
</dbReference>
<evidence type="ECO:0000256" key="2">
    <source>
        <dbReference type="ARBA" id="ARBA00007441"/>
    </source>
</evidence>
<dbReference type="CDD" id="cd00609">
    <property type="entry name" value="AAT_like"/>
    <property type="match status" value="1"/>
</dbReference>
<dbReference type="InterPro" id="IPR050478">
    <property type="entry name" value="Ethylene_sulfur-biosynth"/>
</dbReference>
<evidence type="ECO:0000259" key="6">
    <source>
        <dbReference type="Pfam" id="PF00155"/>
    </source>
</evidence>
<keyword evidence="5" id="KW-0663">Pyridoxal phosphate</keyword>
<dbReference type="InterPro" id="IPR015422">
    <property type="entry name" value="PyrdxlP-dep_Trfase_small"/>
</dbReference>
<dbReference type="PANTHER" id="PTHR43795:SF32">
    <property type="entry name" value="AMINOTRANSFERASE GLII-RELATED"/>
    <property type="match status" value="1"/>
</dbReference>
<dbReference type="SUPFAM" id="SSF53383">
    <property type="entry name" value="PLP-dependent transferases"/>
    <property type="match status" value="1"/>
</dbReference>
<dbReference type="AlphaFoldDB" id="A0A9P6GBV3"/>
<organism evidence="7 8">
    <name type="scientific">Paraphaeosphaeria minitans</name>
    <dbReference type="NCBI Taxonomy" id="565426"/>
    <lineage>
        <taxon>Eukaryota</taxon>
        <taxon>Fungi</taxon>
        <taxon>Dikarya</taxon>
        <taxon>Ascomycota</taxon>
        <taxon>Pezizomycotina</taxon>
        <taxon>Dothideomycetes</taxon>
        <taxon>Pleosporomycetidae</taxon>
        <taxon>Pleosporales</taxon>
        <taxon>Massarineae</taxon>
        <taxon>Didymosphaeriaceae</taxon>
        <taxon>Paraphaeosphaeria</taxon>
    </lineage>
</organism>
<dbReference type="Gene3D" id="3.90.1150.10">
    <property type="entry name" value="Aspartate Aminotransferase, domain 1"/>
    <property type="match status" value="1"/>
</dbReference>
<keyword evidence="3" id="KW-0032">Aminotransferase</keyword>
<dbReference type="GO" id="GO:0030170">
    <property type="term" value="F:pyridoxal phosphate binding"/>
    <property type="evidence" value="ECO:0007669"/>
    <property type="project" value="InterPro"/>
</dbReference>
<comment type="similarity">
    <text evidence="2">Belongs to the class-I pyridoxal-phosphate-dependent aminotransferase family.</text>
</comment>
<evidence type="ECO:0000256" key="5">
    <source>
        <dbReference type="ARBA" id="ARBA00022898"/>
    </source>
</evidence>
<evidence type="ECO:0000256" key="4">
    <source>
        <dbReference type="ARBA" id="ARBA00022679"/>
    </source>
</evidence>
<dbReference type="PANTHER" id="PTHR43795">
    <property type="entry name" value="BIFUNCTIONAL ASPARTATE AMINOTRANSFERASE AND GLUTAMATE/ASPARTATE-PREPHENATE AMINOTRANSFERASE-RELATED"/>
    <property type="match status" value="1"/>
</dbReference>
<evidence type="ECO:0000313" key="8">
    <source>
        <dbReference type="Proteomes" id="UP000756921"/>
    </source>
</evidence>
<dbReference type="InterPro" id="IPR015424">
    <property type="entry name" value="PyrdxlP-dep_Trfase"/>
</dbReference>
<sequence>MLSSRAGDNNAWFMKRFDRALNRQRSSHSSRIDLATAENWLIRPDLLKLLRRNCWDHLETKHLSYAGGLGGSPELLASISKFYNYFFSPSVPVEPQQLVVGPGGSAILDTLINDICDNGDGLLVAAPMWGSFDIYAVLRNGVKTIPVHVPLHDSKSADTIVAAYRDAAEKATCKVRGILFCNPHNPLGHISSVEVIDALLQFCQEADLHFISDEIYALSTFGPLEEDVDEHVEAPSSSSAEFYSVLQRDLVILGVESSRVHQIYSISKDFGSSGLRLGCLVTQSNKELRMSQAILNNAKLCNVAAVMVAPILDDIENLATLVDINRRRLREAARIAIQFAEFHGLDHYKPAAGLYVWIRFSARCRTWGEEEDIVRRCSQNGVSIGSGADYAEPYPGWFRVTFSVPQPELLAGLQRIEEAMGFSIRFRSTLEHRLMSSWRQWLKLPSMWTGPVKLCTDLG</sequence>
<gene>
    <name evidence="7" type="ORF">PMIN01_09685</name>
</gene>
<keyword evidence="4" id="KW-0808">Transferase</keyword>
<accession>A0A9P6GBV3</accession>
<dbReference type="Pfam" id="PF00155">
    <property type="entry name" value="Aminotran_1_2"/>
    <property type="match status" value="1"/>
</dbReference>
<protein>
    <recommendedName>
        <fullName evidence="6">Aminotransferase class I/classII large domain-containing protein</fullName>
    </recommendedName>
</protein>
<dbReference type="InterPro" id="IPR004839">
    <property type="entry name" value="Aminotransferase_I/II_large"/>
</dbReference>